<evidence type="ECO:0000313" key="2">
    <source>
        <dbReference type="Proteomes" id="UP000015104"/>
    </source>
</evidence>
<dbReference type="EMBL" id="CAEY01001105">
    <property type="status" value="NOT_ANNOTATED_CDS"/>
    <property type="molecule type" value="Genomic_DNA"/>
</dbReference>
<dbReference type="EnsemblMetazoa" id="tetur03g00150.1">
    <property type="protein sequence ID" value="tetur03g00150.1"/>
    <property type="gene ID" value="tetur03g00150"/>
</dbReference>
<accession>T1JYF2</accession>
<sequence>MASMPFAVPKHGEKRKRKCECKTHPYALAQKYIARLKKKHPEPNFSRVNSLKFHRLLDIVVEKYGFPRCDCFHTDWFYLD</sequence>
<dbReference type="HOGENOM" id="CLU_2592834_0_0_1"/>
<evidence type="ECO:0000313" key="1">
    <source>
        <dbReference type="EnsemblMetazoa" id="tetur03g00150.1"/>
    </source>
</evidence>
<protein>
    <submittedName>
        <fullName evidence="1">Uncharacterized protein</fullName>
    </submittedName>
</protein>
<keyword evidence="2" id="KW-1185">Reference proteome</keyword>
<dbReference type="AlphaFoldDB" id="T1JYF2"/>
<reference evidence="2" key="1">
    <citation type="submission" date="2011-08" db="EMBL/GenBank/DDBJ databases">
        <authorList>
            <person name="Rombauts S."/>
        </authorList>
    </citation>
    <scope>NUCLEOTIDE SEQUENCE</scope>
    <source>
        <strain evidence="2">London</strain>
    </source>
</reference>
<dbReference type="Proteomes" id="UP000015104">
    <property type="component" value="Unassembled WGS sequence"/>
</dbReference>
<name>T1JYF2_TETUR</name>
<proteinExistence type="predicted"/>
<reference evidence="1" key="2">
    <citation type="submission" date="2015-06" db="UniProtKB">
        <authorList>
            <consortium name="EnsemblMetazoa"/>
        </authorList>
    </citation>
    <scope>IDENTIFICATION</scope>
</reference>
<organism evidence="1 2">
    <name type="scientific">Tetranychus urticae</name>
    <name type="common">Two-spotted spider mite</name>
    <dbReference type="NCBI Taxonomy" id="32264"/>
    <lineage>
        <taxon>Eukaryota</taxon>
        <taxon>Metazoa</taxon>
        <taxon>Ecdysozoa</taxon>
        <taxon>Arthropoda</taxon>
        <taxon>Chelicerata</taxon>
        <taxon>Arachnida</taxon>
        <taxon>Acari</taxon>
        <taxon>Acariformes</taxon>
        <taxon>Trombidiformes</taxon>
        <taxon>Prostigmata</taxon>
        <taxon>Eleutherengona</taxon>
        <taxon>Raphignathae</taxon>
        <taxon>Tetranychoidea</taxon>
        <taxon>Tetranychidae</taxon>
        <taxon>Tetranychus</taxon>
    </lineage>
</organism>